<evidence type="ECO:0000313" key="3">
    <source>
        <dbReference type="Proteomes" id="UP000236732"/>
    </source>
</evidence>
<accession>A0A1H6F4K8</accession>
<evidence type="ECO:0000259" key="1">
    <source>
        <dbReference type="PROSITE" id="PS50994"/>
    </source>
</evidence>
<dbReference type="Proteomes" id="UP000236732">
    <property type="component" value="Unassembled WGS sequence"/>
</dbReference>
<sequence>MLHDQGGGCDHIEVLLALAYRLVRGLFGLLTVLIRSDLSKDVELLVLRHENHVLRRQFGSRPQWDHVDRLWLAALSRLIRRCRWAEVFPVTPATISRWHRTLVRRKWTFTDRRHPGRPCTRRPVKALIVRMAQQNPTWRHRRIQGELARLGYPIAASTVWEILHAAGIDPAPRRAGPTWQQFLTAQAHAIIACDFLVVETIILKRLYVLIFIEHGTRRLHLAGVTAHPTGAWTVQQARNLAIDLGDRIAELRFLIHDRDPLFTAAVNAVFTSEGLRVITTLPRTPRMNAICERFIGTLRRELLDRILILNERHLTFVLREYLIHYNGHRPHQSRKQRPPDIATQPACDVTDLNDLRSIHRKPVVTGMINEYHNAA</sequence>
<dbReference type="PROSITE" id="PS50994">
    <property type="entry name" value="INTEGRASE"/>
    <property type="match status" value="1"/>
</dbReference>
<reference evidence="2 3" key="1">
    <citation type="submission" date="2016-10" db="EMBL/GenBank/DDBJ databases">
        <authorList>
            <person name="de Groot N.N."/>
        </authorList>
    </citation>
    <scope>NUCLEOTIDE SEQUENCE [LARGE SCALE GENOMIC DNA]</scope>
    <source>
        <strain evidence="2 3">CGMCC 4.7037</strain>
    </source>
</reference>
<dbReference type="AlphaFoldDB" id="A0A1H6F4K8"/>
<protein>
    <submittedName>
        <fullName evidence="2">Integrase core domain-containing protein</fullName>
    </submittedName>
</protein>
<dbReference type="GO" id="GO:0015074">
    <property type="term" value="P:DNA integration"/>
    <property type="evidence" value="ECO:0007669"/>
    <property type="project" value="InterPro"/>
</dbReference>
<dbReference type="SUPFAM" id="SSF53098">
    <property type="entry name" value="Ribonuclease H-like"/>
    <property type="match status" value="1"/>
</dbReference>
<organism evidence="2 3">
    <name type="scientific">Nonomuraea solani</name>
    <dbReference type="NCBI Taxonomy" id="1144553"/>
    <lineage>
        <taxon>Bacteria</taxon>
        <taxon>Bacillati</taxon>
        <taxon>Actinomycetota</taxon>
        <taxon>Actinomycetes</taxon>
        <taxon>Streptosporangiales</taxon>
        <taxon>Streptosporangiaceae</taxon>
        <taxon>Nonomuraea</taxon>
    </lineage>
</organism>
<keyword evidence="3" id="KW-1185">Reference proteome</keyword>
<name>A0A1H6F4K8_9ACTN</name>
<proteinExistence type="predicted"/>
<dbReference type="Pfam" id="PF13683">
    <property type="entry name" value="rve_3"/>
    <property type="match status" value="1"/>
</dbReference>
<evidence type="ECO:0000313" key="2">
    <source>
        <dbReference type="EMBL" id="SEH03914.1"/>
    </source>
</evidence>
<dbReference type="InterPro" id="IPR036397">
    <property type="entry name" value="RNaseH_sf"/>
</dbReference>
<dbReference type="InterPro" id="IPR001584">
    <property type="entry name" value="Integrase_cat-core"/>
</dbReference>
<dbReference type="GO" id="GO:0003676">
    <property type="term" value="F:nucleic acid binding"/>
    <property type="evidence" value="ECO:0007669"/>
    <property type="project" value="InterPro"/>
</dbReference>
<dbReference type="InterPro" id="IPR009057">
    <property type="entry name" value="Homeodomain-like_sf"/>
</dbReference>
<dbReference type="InterPro" id="IPR012337">
    <property type="entry name" value="RNaseH-like_sf"/>
</dbReference>
<dbReference type="Gene3D" id="3.30.420.10">
    <property type="entry name" value="Ribonuclease H-like superfamily/Ribonuclease H"/>
    <property type="match status" value="1"/>
</dbReference>
<dbReference type="EMBL" id="FNVT01000048">
    <property type="protein sequence ID" value="SEH03914.1"/>
    <property type="molecule type" value="Genomic_DNA"/>
</dbReference>
<dbReference type="SUPFAM" id="SSF46689">
    <property type="entry name" value="Homeodomain-like"/>
    <property type="match status" value="1"/>
</dbReference>
<dbReference type="RefSeq" id="WP_200825034.1">
    <property type="nucleotide sequence ID" value="NZ_FNVT01000048.1"/>
</dbReference>
<feature type="domain" description="Integrase catalytic" evidence="1">
    <location>
        <begin position="173"/>
        <end position="346"/>
    </location>
</feature>
<gene>
    <name evidence="2" type="ORF">SAMN05444920_1485</name>
</gene>